<dbReference type="Proteomes" id="UP000019678">
    <property type="component" value="Unassembled WGS sequence"/>
</dbReference>
<dbReference type="Pfam" id="PF03703">
    <property type="entry name" value="bPH_2"/>
    <property type="match status" value="1"/>
</dbReference>
<comment type="caution">
    <text evidence="3">The sequence shown here is derived from an EMBL/GenBank/DDBJ whole genome shotgun (WGS) entry which is preliminary data.</text>
</comment>
<evidence type="ECO:0000256" key="1">
    <source>
        <dbReference type="SAM" id="Phobius"/>
    </source>
</evidence>
<dbReference type="eggNOG" id="COG3428">
    <property type="taxonomic scope" value="Bacteria"/>
</dbReference>
<keyword evidence="1" id="KW-0812">Transmembrane</keyword>
<sequence>MKPCPFCAESIQDAAIKCRFCGSMLDGSSGAPAGNALVQAGGGHGASTALGAPRVVYEGTPSWKAWFWSYVAAGILSLVVVGLIWMAVLHWKRKSIHYKITDRTIDYEAGLLSRRVETLQLWRVQDLDMQQTFMERLLGVAQIRVFTKDTTDPELVLRGLPASRDIFEALKGAAELSRQQRVVGLVE</sequence>
<dbReference type="AlphaFoldDB" id="A0A017TAC9"/>
<dbReference type="InterPro" id="IPR005182">
    <property type="entry name" value="YdbS-like_PH"/>
</dbReference>
<reference evidence="3 4" key="1">
    <citation type="submission" date="2013-05" db="EMBL/GenBank/DDBJ databases">
        <title>Genome assembly of Chondromyces apiculatus DSM 436.</title>
        <authorList>
            <person name="Sharma G."/>
            <person name="Khatri I."/>
            <person name="Kaur C."/>
            <person name="Mayilraj S."/>
            <person name="Subramanian S."/>
        </authorList>
    </citation>
    <scope>NUCLEOTIDE SEQUENCE [LARGE SCALE GENOMIC DNA]</scope>
    <source>
        <strain evidence="3 4">DSM 436</strain>
    </source>
</reference>
<keyword evidence="1" id="KW-0472">Membrane</keyword>
<dbReference type="OrthoDB" id="5516002at2"/>
<feature type="domain" description="YdbS-like PH" evidence="2">
    <location>
        <begin position="95"/>
        <end position="168"/>
    </location>
</feature>
<name>A0A017TAC9_9BACT</name>
<dbReference type="EMBL" id="ASRX01000022">
    <property type="protein sequence ID" value="EYF05536.1"/>
    <property type="molecule type" value="Genomic_DNA"/>
</dbReference>
<gene>
    <name evidence="3" type="ORF">CAP_3084</name>
</gene>
<feature type="transmembrane region" description="Helical" evidence="1">
    <location>
        <begin position="67"/>
        <end position="89"/>
    </location>
</feature>
<dbReference type="PANTHER" id="PTHR34473">
    <property type="entry name" value="UPF0699 TRANSMEMBRANE PROTEIN YDBS"/>
    <property type="match status" value="1"/>
</dbReference>
<keyword evidence="4" id="KW-1185">Reference proteome</keyword>
<dbReference type="STRING" id="1192034.CAP_3084"/>
<evidence type="ECO:0000313" key="3">
    <source>
        <dbReference type="EMBL" id="EYF05536.1"/>
    </source>
</evidence>
<evidence type="ECO:0000259" key="2">
    <source>
        <dbReference type="Pfam" id="PF03703"/>
    </source>
</evidence>
<keyword evidence="1" id="KW-1133">Transmembrane helix</keyword>
<accession>A0A017TAC9</accession>
<evidence type="ECO:0000313" key="4">
    <source>
        <dbReference type="Proteomes" id="UP000019678"/>
    </source>
</evidence>
<organism evidence="3 4">
    <name type="scientific">Chondromyces apiculatus DSM 436</name>
    <dbReference type="NCBI Taxonomy" id="1192034"/>
    <lineage>
        <taxon>Bacteria</taxon>
        <taxon>Pseudomonadati</taxon>
        <taxon>Myxococcota</taxon>
        <taxon>Polyangia</taxon>
        <taxon>Polyangiales</taxon>
        <taxon>Polyangiaceae</taxon>
        <taxon>Chondromyces</taxon>
    </lineage>
</organism>
<dbReference type="PANTHER" id="PTHR34473:SF2">
    <property type="entry name" value="UPF0699 TRANSMEMBRANE PROTEIN YDBT"/>
    <property type="match status" value="1"/>
</dbReference>
<proteinExistence type="predicted"/>
<protein>
    <recommendedName>
        <fullName evidence="2">YdbS-like PH domain-containing protein</fullName>
    </recommendedName>
</protein>
<dbReference type="RefSeq" id="WP_044241549.1">
    <property type="nucleotide sequence ID" value="NZ_ASRX01000022.1"/>
</dbReference>